<dbReference type="PANTHER" id="PTHR43744">
    <property type="entry name" value="ABC TRANSPORTER PERMEASE PROTEIN MG189-RELATED-RELATED"/>
    <property type="match status" value="1"/>
</dbReference>
<dbReference type="SUPFAM" id="SSF161098">
    <property type="entry name" value="MetI-like"/>
    <property type="match status" value="1"/>
</dbReference>
<keyword evidence="4 7" id="KW-0812">Transmembrane</keyword>
<keyword evidence="11" id="KW-1185">Reference proteome</keyword>
<dbReference type="EMBL" id="QOIM01000025">
    <property type="protein sequence ID" value="RCG22342.1"/>
    <property type="molecule type" value="Genomic_DNA"/>
</dbReference>
<evidence type="ECO:0000313" key="11">
    <source>
        <dbReference type="Proteomes" id="UP000253507"/>
    </source>
</evidence>
<dbReference type="GO" id="GO:0055085">
    <property type="term" value="P:transmembrane transport"/>
    <property type="evidence" value="ECO:0007669"/>
    <property type="project" value="InterPro"/>
</dbReference>
<dbReference type="Pfam" id="PF00528">
    <property type="entry name" value="BPD_transp_1"/>
    <property type="match status" value="1"/>
</dbReference>
<feature type="transmembrane region" description="Helical" evidence="7">
    <location>
        <begin position="261"/>
        <end position="281"/>
    </location>
</feature>
<evidence type="ECO:0000256" key="1">
    <source>
        <dbReference type="ARBA" id="ARBA00004651"/>
    </source>
</evidence>
<sequence length="296" mass="32367">MSTSTPRRPDARAKPSARHTRDTTTSPTERAVTYGILCLFALIALTPVAGILSTALSSQSSLDTGFSLPKSLNWGNFADAWTRGHFGTYLVSSVVVAVAVVALTTVLATLAAYAFGTMRFPGSNALFYLFVVGLTLPQEAVIVPLYFDLRHWGLTNTYWGLILPQTAQSLAFGVFWMRTYFRNTPRSLLEAARIDGATHWTSLTRVLLPMGRPAFATLTVIVFMWTWNEFLMALVMVSDEAHRTVPLGLAFFQGQHSSDTALLAAAAALIALPVVVVYLLLQRRFIQGMLTGATKE</sequence>
<evidence type="ECO:0000259" key="9">
    <source>
        <dbReference type="PROSITE" id="PS50928"/>
    </source>
</evidence>
<keyword evidence="6 7" id="KW-0472">Membrane</keyword>
<reference evidence="10 11" key="1">
    <citation type="submission" date="2018-06" db="EMBL/GenBank/DDBJ databases">
        <title>Streptomyces reniochalinae sp. nov. and Streptomyces diacarnus sp. nov. from marine sponges.</title>
        <authorList>
            <person name="Li L."/>
        </authorList>
    </citation>
    <scope>NUCLEOTIDE SEQUENCE [LARGE SCALE GENOMIC DNA]</scope>
    <source>
        <strain evidence="10 11">LHW50302</strain>
    </source>
</reference>
<comment type="subcellular location">
    <subcellularLocation>
        <location evidence="1 7">Cell membrane</location>
        <topology evidence="1 7">Multi-pass membrane protein</topology>
    </subcellularLocation>
</comment>
<dbReference type="OrthoDB" id="3521657at2"/>
<dbReference type="PROSITE" id="PS50928">
    <property type="entry name" value="ABC_TM1"/>
    <property type="match status" value="1"/>
</dbReference>
<evidence type="ECO:0000256" key="2">
    <source>
        <dbReference type="ARBA" id="ARBA00022448"/>
    </source>
</evidence>
<dbReference type="Proteomes" id="UP000253507">
    <property type="component" value="Unassembled WGS sequence"/>
</dbReference>
<comment type="caution">
    <text evidence="10">The sequence shown here is derived from an EMBL/GenBank/DDBJ whole genome shotgun (WGS) entry which is preliminary data.</text>
</comment>
<feature type="transmembrane region" description="Helical" evidence="7">
    <location>
        <begin position="215"/>
        <end position="237"/>
    </location>
</feature>
<dbReference type="InterPro" id="IPR000515">
    <property type="entry name" value="MetI-like"/>
</dbReference>
<dbReference type="PANTHER" id="PTHR43744:SF12">
    <property type="entry name" value="ABC TRANSPORTER PERMEASE PROTEIN MG189-RELATED"/>
    <property type="match status" value="1"/>
</dbReference>
<dbReference type="Gene3D" id="1.10.3720.10">
    <property type="entry name" value="MetI-like"/>
    <property type="match status" value="1"/>
</dbReference>
<evidence type="ECO:0000256" key="8">
    <source>
        <dbReference type="SAM" id="MobiDB-lite"/>
    </source>
</evidence>
<evidence type="ECO:0000256" key="5">
    <source>
        <dbReference type="ARBA" id="ARBA00022989"/>
    </source>
</evidence>
<dbReference type="InterPro" id="IPR035906">
    <property type="entry name" value="MetI-like_sf"/>
</dbReference>
<protein>
    <submittedName>
        <fullName evidence="10">Carbohydrate ABC transporter permease</fullName>
    </submittedName>
</protein>
<evidence type="ECO:0000313" key="10">
    <source>
        <dbReference type="EMBL" id="RCG22342.1"/>
    </source>
</evidence>
<evidence type="ECO:0000256" key="7">
    <source>
        <dbReference type="RuleBase" id="RU363032"/>
    </source>
</evidence>
<feature type="domain" description="ABC transmembrane type-1" evidence="9">
    <location>
        <begin position="90"/>
        <end position="281"/>
    </location>
</feature>
<dbReference type="AlphaFoldDB" id="A0A367EXH5"/>
<accession>A0A367EXH5</accession>
<keyword evidence="5 7" id="KW-1133">Transmembrane helix</keyword>
<gene>
    <name evidence="10" type="ORF">DQ392_07685</name>
</gene>
<feature type="region of interest" description="Disordered" evidence="8">
    <location>
        <begin position="1"/>
        <end position="26"/>
    </location>
</feature>
<dbReference type="RefSeq" id="WP_114014734.1">
    <property type="nucleotide sequence ID" value="NZ_QOIM01000025.1"/>
</dbReference>
<evidence type="ECO:0000256" key="6">
    <source>
        <dbReference type="ARBA" id="ARBA00023136"/>
    </source>
</evidence>
<feature type="transmembrane region" description="Helical" evidence="7">
    <location>
        <begin position="125"/>
        <end position="146"/>
    </location>
</feature>
<evidence type="ECO:0000256" key="3">
    <source>
        <dbReference type="ARBA" id="ARBA00022475"/>
    </source>
</evidence>
<organism evidence="10 11">
    <name type="scientific">Streptomyces reniochalinae</name>
    <dbReference type="NCBI Taxonomy" id="2250578"/>
    <lineage>
        <taxon>Bacteria</taxon>
        <taxon>Bacillati</taxon>
        <taxon>Actinomycetota</taxon>
        <taxon>Actinomycetes</taxon>
        <taxon>Kitasatosporales</taxon>
        <taxon>Streptomycetaceae</taxon>
        <taxon>Streptomyces</taxon>
    </lineage>
</organism>
<comment type="similarity">
    <text evidence="7">Belongs to the binding-protein-dependent transport system permease family.</text>
</comment>
<dbReference type="CDD" id="cd06261">
    <property type="entry name" value="TM_PBP2"/>
    <property type="match status" value="1"/>
</dbReference>
<feature type="transmembrane region" description="Helical" evidence="7">
    <location>
        <begin position="31"/>
        <end position="52"/>
    </location>
</feature>
<name>A0A367EXH5_9ACTN</name>
<feature type="transmembrane region" description="Helical" evidence="7">
    <location>
        <begin position="89"/>
        <end position="113"/>
    </location>
</feature>
<proteinExistence type="inferred from homology"/>
<evidence type="ECO:0000256" key="4">
    <source>
        <dbReference type="ARBA" id="ARBA00022692"/>
    </source>
</evidence>
<dbReference type="GO" id="GO:0005886">
    <property type="term" value="C:plasma membrane"/>
    <property type="evidence" value="ECO:0007669"/>
    <property type="project" value="UniProtKB-SubCell"/>
</dbReference>
<keyword evidence="3" id="KW-1003">Cell membrane</keyword>
<feature type="transmembrane region" description="Helical" evidence="7">
    <location>
        <begin position="158"/>
        <end position="177"/>
    </location>
</feature>
<keyword evidence="2 7" id="KW-0813">Transport</keyword>